<gene>
    <name evidence="4" type="ORF">CSA56_01750</name>
</gene>
<dbReference type="Proteomes" id="UP000230821">
    <property type="component" value="Unassembled WGS sequence"/>
</dbReference>
<evidence type="ECO:0000259" key="3">
    <source>
        <dbReference type="Pfam" id="PF02824"/>
    </source>
</evidence>
<dbReference type="Gene3D" id="3.40.50.300">
    <property type="entry name" value="P-loop containing nucleotide triphosphate hydrolases"/>
    <property type="match status" value="1"/>
</dbReference>
<feature type="region of interest" description="Disordered" evidence="1">
    <location>
        <begin position="1"/>
        <end position="23"/>
    </location>
</feature>
<dbReference type="EMBL" id="PDSK01000027">
    <property type="protein sequence ID" value="PIE36016.1"/>
    <property type="molecule type" value="Genomic_DNA"/>
</dbReference>
<dbReference type="InterPro" id="IPR012675">
    <property type="entry name" value="Beta-grasp_dom_sf"/>
</dbReference>
<dbReference type="InterPro" id="IPR006073">
    <property type="entry name" value="GTP-bd"/>
</dbReference>
<proteinExistence type="predicted"/>
<dbReference type="SUPFAM" id="SSF52540">
    <property type="entry name" value="P-loop containing nucleoside triphosphate hydrolases"/>
    <property type="match status" value="1"/>
</dbReference>
<dbReference type="PANTHER" id="PTHR43127">
    <property type="entry name" value="DEVELOPMENTALLY-REGULATED GTP-BINDING PROTEIN 2"/>
    <property type="match status" value="1"/>
</dbReference>
<evidence type="ECO:0000313" key="5">
    <source>
        <dbReference type="Proteomes" id="UP000230821"/>
    </source>
</evidence>
<dbReference type="InterPro" id="IPR012676">
    <property type="entry name" value="TGS-like"/>
</dbReference>
<evidence type="ECO:0000256" key="1">
    <source>
        <dbReference type="SAM" id="MobiDB-lite"/>
    </source>
</evidence>
<dbReference type="InterPro" id="IPR045001">
    <property type="entry name" value="DRG"/>
</dbReference>
<feature type="compositionally biased region" description="Basic and acidic residues" evidence="1">
    <location>
        <begin position="12"/>
        <end position="23"/>
    </location>
</feature>
<dbReference type="Gene3D" id="3.10.20.30">
    <property type="match status" value="1"/>
</dbReference>
<dbReference type="InterPro" id="IPR004095">
    <property type="entry name" value="TGS"/>
</dbReference>
<organism evidence="4 5">
    <name type="scientific">candidate division KSB3 bacterium</name>
    <dbReference type="NCBI Taxonomy" id="2044937"/>
    <lineage>
        <taxon>Bacteria</taxon>
        <taxon>candidate division KSB3</taxon>
    </lineage>
</organism>
<feature type="domain" description="G" evidence="2">
    <location>
        <begin position="82"/>
        <end position="176"/>
    </location>
</feature>
<dbReference type="Pfam" id="PF02824">
    <property type="entry name" value="TGS"/>
    <property type="match status" value="1"/>
</dbReference>
<dbReference type="AlphaFoldDB" id="A0A2G6KK26"/>
<dbReference type="SUPFAM" id="SSF81271">
    <property type="entry name" value="TGS-like"/>
    <property type="match status" value="1"/>
</dbReference>
<sequence>MPTNLPPECADAEQRYREAKTPGEKISSLEEYIGLIPKHKGTDRLRADLRKRLSKLRNASQSKKGAGKHDSVFHIDKEGAGQVVLAGLPNVGKSALVAKLTHANPEVANFPFTTWKPLPGMMPIKDIQLQLIDTPPLNREYMEPDLLDMIRRAELLGLVVNIQTDPLQQLEEAVAILYEHKIAFSHLRTHEADVRKLTILPGFLIVNAFDNKTFDEDLTIFCTLLDETWPLLPVSAVTGVNLERLKQEFVDRLHIIRVYSKAPGKKPDLHEPYTLKKGSSVKDFAEKVHRDFSVHLKSARMWGTGVYDGQMVHHDHILYDGDVVELHL</sequence>
<feature type="domain" description="TGS" evidence="3">
    <location>
        <begin position="256"/>
        <end position="326"/>
    </location>
</feature>
<evidence type="ECO:0000259" key="2">
    <source>
        <dbReference type="Pfam" id="PF01926"/>
    </source>
</evidence>
<dbReference type="Pfam" id="PF01926">
    <property type="entry name" value="MMR_HSR1"/>
    <property type="match status" value="1"/>
</dbReference>
<name>A0A2G6KK26_9BACT</name>
<reference evidence="4 5" key="1">
    <citation type="submission" date="2017-10" db="EMBL/GenBank/DDBJ databases">
        <title>Novel microbial diversity and functional potential in the marine mammal oral microbiome.</title>
        <authorList>
            <person name="Dudek N.K."/>
            <person name="Sun C.L."/>
            <person name="Burstein D."/>
            <person name="Kantor R.S."/>
            <person name="Aliaga Goltsman D.S."/>
            <person name="Bik E.M."/>
            <person name="Thomas B.C."/>
            <person name="Banfield J.F."/>
            <person name="Relman D.A."/>
        </authorList>
    </citation>
    <scope>NUCLEOTIDE SEQUENCE [LARGE SCALE GENOMIC DNA]</scope>
    <source>
        <strain evidence="4">DOLJORAL78_47_16</strain>
    </source>
</reference>
<dbReference type="GO" id="GO:0005525">
    <property type="term" value="F:GTP binding"/>
    <property type="evidence" value="ECO:0007669"/>
    <property type="project" value="InterPro"/>
</dbReference>
<comment type="caution">
    <text evidence="4">The sequence shown here is derived from an EMBL/GenBank/DDBJ whole genome shotgun (WGS) entry which is preliminary data.</text>
</comment>
<dbReference type="InterPro" id="IPR027417">
    <property type="entry name" value="P-loop_NTPase"/>
</dbReference>
<dbReference type="GO" id="GO:0003924">
    <property type="term" value="F:GTPase activity"/>
    <property type="evidence" value="ECO:0007669"/>
    <property type="project" value="InterPro"/>
</dbReference>
<dbReference type="PRINTS" id="PR00326">
    <property type="entry name" value="GTP1OBG"/>
</dbReference>
<evidence type="ECO:0000313" key="4">
    <source>
        <dbReference type="EMBL" id="PIE36016.1"/>
    </source>
</evidence>
<accession>A0A2G6KK26</accession>
<protein>
    <submittedName>
        <fullName evidence="4">GTP-binding protein HSR1</fullName>
    </submittedName>
</protein>